<dbReference type="InterPro" id="IPR009057">
    <property type="entry name" value="Homeodomain-like_sf"/>
</dbReference>
<evidence type="ECO:0000259" key="3">
    <source>
        <dbReference type="PROSITE" id="PS50249"/>
    </source>
</evidence>
<dbReference type="Gene3D" id="3.40.140.10">
    <property type="entry name" value="Cytidine Deaminase, domain 2"/>
    <property type="match status" value="1"/>
</dbReference>
<sequence length="610" mass="68971">MEDTLSDLATPTSPEQPLSPQSSRSGENTISSHRNESPLSTGNPENGDTGYDVYRRKQVGTPSSSQSDDSMNQENMDVDDTTNESDTERDDNVLGERVLNQSIVTDEEKAANAEFFCGKAAKTPERYMRIRNYILNAWINSKPNYVTKTSVRPGLKDCGDVNAIGRVHQYLEDIGAINVGAASPSIKHKRTVKRKARVVEYVSDTSSRGKDDDEWYKGSIHPDDLRSRKRRVRSSNGDWVYERDLGGHVISHDPSSVDVSGGRRMRRRNRVNYNENYGTNDPFRLVPPQKHTDNNPPPFRVITSSNAMLVMDFHAHLVSTEIIGLLGGKYNHDEGLLQVSMAFPCQSFSTGFQCEMDPSSELEARDAFAAKNLDVIGWYHSHPTFDPQPSIRDIENQAMYQELCRHESGVEPFIGIIVTPFDRRDSSNISKFEFLSIGNDYEPLGTYRIPYICQRQVIQDTNLSEELYAQLEGLVREYQDNNDRVNMWDVYRNDPEISRLDKFLQSISSHIFTDVDQSTAFINRLHEMIERDFKPSPPKTHEEGDVKPQVNAGEESVSKENEGRKAMPDDHVVLGSPAEFKEDIVCNERNLNYGGAIVCPVKEEVIVESN</sequence>
<dbReference type="AlphaFoldDB" id="A0A9N9A8R0"/>
<dbReference type="InterPro" id="IPR036388">
    <property type="entry name" value="WH-like_DNA-bd_sf"/>
</dbReference>
<evidence type="ECO:0000256" key="1">
    <source>
        <dbReference type="ARBA" id="ARBA00023125"/>
    </source>
</evidence>
<reference evidence="5" key="1">
    <citation type="submission" date="2021-06" db="EMBL/GenBank/DDBJ databases">
        <authorList>
            <person name="Kallberg Y."/>
            <person name="Tangrot J."/>
            <person name="Rosling A."/>
        </authorList>
    </citation>
    <scope>NUCLEOTIDE SEQUENCE</scope>
    <source>
        <strain evidence="5">IA702</strain>
    </source>
</reference>
<dbReference type="PROSITE" id="PS50934">
    <property type="entry name" value="SWIRM"/>
    <property type="match status" value="1"/>
</dbReference>
<feature type="compositionally biased region" description="Polar residues" evidence="2">
    <location>
        <begin position="7"/>
        <end position="46"/>
    </location>
</feature>
<organism evidence="5 6">
    <name type="scientific">Paraglomus occultum</name>
    <dbReference type="NCBI Taxonomy" id="144539"/>
    <lineage>
        <taxon>Eukaryota</taxon>
        <taxon>Fungi</taxon>
        <taxon>Fungi incertae sedis</taxon>
        <taxon>Mucoromycota</taxon>
        <taxon>Glomeromycotina</taxon>
        <taxon>Glomeromycetes</taxon>
        <taxon>Paraglomerales</taxon>
        <taxon>Paraglomeraceae</taxon>
        <taxon>Paraglomus</taxon>
    </lineage>
</organism>
<evidence type="ECO:0000256" key="2">
    <source>
        <dbReference type="SAM" id="MobiDB-lite"/>
    </source>
</evidence>
<dbReference type="SMART" id="SM00232">
    <property type="entry name" value="JAB_MPN"/>
    <property type="match status" value="1"/>
</dbReference>
<dbReference type="SUPFAM" id="SSF102712">
    <property type="entry name" value="JAB1/MPN domain"/>
    <property type="match status" value="1"/>
</dbReference>
<feature type="compositionally biased region" description="Basic and acidic residues" evidence="2">
    <location>
        <begin position="533"/>
        <end position="546"/>
    </location>
</feature>
<dbReference type="Pfam" id="PF04433">
    <property type="entry name" value="SWIRM"/>
    <property type="match status" value="1"/>
</dbReference>
<proteinExistence type="predicted"/>
<accession>A0A9N9A8R0</accession>
<dbReference type="Pfam" id="PF01398">
    <property type="entry name" value="JAB"/>
    <property type="match status" value="1"/>
</dbReference>
<dbReference type="Proteomes" id="UP000789572">
    <property type="component" value="Unassembled WGS sequence"/>
</dbReference>
<feature type="region of interest" description="Disordered" evidence="2">
    <location>
        <begin position="1"/>
        <end position="92"/>
    </location>
</feature>
<feature type="domain" description="MPN" evidence="3">
    <location>
        <begin position="301"/>
        <end position="438"/>
    </location>
</feature>
<gene>
    <name evidence="5" type="ORF">POCULU_LOCUS3569</name>
</gene>
<evidence type="ECO:0000313" key="5">
    <source>
        <dbReference type="EMBL" id="CAG8520974.1"/>
    </source>
</evidence>
<name>A0A9N9A8R0_9GLOM</name>
<feature type="compositionally biased region" description="Basic and acidic residues" evidence="2">
    <location>
        <begin position="556"/>
        <end position="570"/>
    </location>
</feature>
<feature type="region of interest" description="Disordered" evidence="2">
    <location>
        <begin position="533"/>
        <end position="570"/>
    </location>
</feature>
<dbReference type="OrthoDB" id="118550at2759"/>
<keyword evidence="6" id="KW-1185">Reference proteome</keyword>
<evidence type="ECO:0000259" key="4">
    <source>
        <dbReference type="PROSITE" id="PS50934"/>
    </source>
</evidence>
<dbReference type="PROSITE" id="PS50249">
    <property type="entry name" value="MPN"/>
    <property type="match status" value="1"/>
</dbReference>
<protein>
    <submittedName>
        <fullName evidence="5">5084_t:CDS:1</fullName>
    </submittedName>
</protein>
<dbReference type="PANTHER" id="PTHR10410">
    <property type="entry name" value="EUKARYOTIC TRANSLATION INITIATION FACTOR 3 -RELATED"/>
    <property type="match status" value="1"/>
</dbReference>
<dbReference type="CDD" id="cd08067">
    <property type="entry name" value="MPN_2A_DUB"/>
    <property type="match status" value="1"/>
</dbReference>
<dbReference type="EMBL" id="CAJVPJ010000402">
    <property type="protein sequence ID" value="CAG8520974.1"/>
    <property type="molecule type" value="Genomic_DNA"/>
</dbReference>
<dbReference type="InterPro" id="IPR037518">
    <property type="entry name" value="MPN"/>
</dbReference>
<dbReference type="GO" id="GO:0003677">
    <property type="term" value="F:DNA binding"/>
    <property type="evidence" value="ECO:0007669"/>
    <property type="project" value="UniProtKB-KW"/>
</dbReference>
<dbReference type="InterPro" id="IPR007526">
    <property type="entry name" value="SWIRM"/>
</dbReference>
<keyword evidence="1" id="KW-0238">DNA-binding</keyword>
<evidence type="ECO:0000313" key="6">
    <source>
        <dbReference type="Proteomes" id="UP000789572"/>
    </source>
</evidence>
<dbReference type="InterPro" id="IPR050242">
    <property type="entry name" value="JAMM_MPN+_peptidase_M67A"/>
</dbReference>
<comment type="caution">
    <text evidence="5">The sequence shown here is derived from an EMBL/GenBank/DDBJ whole genome shotgun (WGS) entry which is preliminary data.</text>
</comment>
<dbReference type="InterPro" id="IPR000555">
    <property type="entry name" value="JAMM/MPN+_dom"/>
</dbReference>
<dbReference type="SUPFAM" id="SSF46689">
    <property type="entry name" value="Homeodomain-like"/>
    <property type="match status" value="1"/>
</dbReference>
<dbReference type="GO" id="GO:0008237">
    <property type="term" value="F:metallopeptidase activity"/>
    <property type="evidence" value="ECO:0007669"/>
    <property type="project" value="InterPro"/>
</dbReference>
<feature type="domain" description="SWIRM" evidence="4">
    <location>
        <begin position="90"/>
        <end position="188"/>
    </location>
</feature>
<feature type="compositionally biased region" description="Polar residues" evidence="2">
    <location>
        <begin position="60"/>
        <end position="75"/>
    </location>
</feature>
<dbReference type="Gene3D" id="1.10.10.10">
    <property type="entry name" value="Winged helix-like DNA-binding domain superfamily/Winged helix DNA-binding domain"/>
    <property type="match status" value="1"/>
</dbReference>
<feature type="region of interest" description="Disordered" evidence="2">
    <location>
        <begin position="273"/>
        <end position="295"/>
    </location>
</feature>
<feature type="compositionally biased region" description="Acidic residues" evidence="2">
    <location>
        <begin position="76"/>
        <end position="89"/>
    </location>
</feature>
<dbReference type="GO" id="GO:0010468">
    <property type="term" value="P:regulation of gene expression"/>
    <property type="evidence" value="ECO:0007669"/>
    <property type="project" value="UniProtKB-ARBA"/>
</dbReference>
<feature type="region of interest" description="Disordered" evidence="2">
    <location>
        <begin position="202"/>
        <end position="221"/>
    </location>
</feature>